<evidence type="ECO:0000256" key="7">
    <source>
        <dbReference type="ARBA" id="ARBA00023136"/>
    </source>
</evidence>
<feature type="transmembrane region" description="Helical" evidence="8">
    <location>
        <begin position="26"/>
        <end position="48"/>
    </location>
</feature>
<accession>A0ABS7EDC4</accession>
<evidence type="ECO:0000259" key="9">
    <source>
        <dbReference type="Pfam" id="PF02687"/>
    </source>
</evidence>
<evidence type="ECO:0000256" key="8">
    <source>
        <dbReference type="SAM" id="Phobius"/>
    </source>
</evidence>
<sequence>MFRPAAVFIGLRYARAQKGSGFVSFINFFSTAGILLGVMALVVVVSVMNGFERELKQRILGLVPQVVLTQDRFVAPDDQPKLIESLAAQAHIKGAVPYVQSQAIIQSRQQMTGVQLLGISPAFEQNLTPLASAMIQGNLNALTSHKYGVVISRAMARKLGVGVGASVRLSVMEGARHTPFGQLPNQRKFEVVGLYQLGSEADLQFIYTSLDDAARMVRQPRGSAEGIRLYLDDAFNAPAVVESLSQQSAWQGWQFDSWRRSHGDLFAAVTMEKNMMWFMLLLIIGVAAFNIISALFLIVANKQGEVAILQTLGLSPNQITQVFMIQGCAQGVIGALLGTVLGVLLVNHLDTVMAFTGIQVVATPGYDAFSLPVDLRYPQIIVIALLAVVLSFMATLYPARQAAAVKPAEALRYD</sequence>
<keyword evidence="12" id="KW-1185">Reference proteome</keyword>
<keyword evidence="11" id="KW-0449">Lipoprotein</keyword>
<keyword evidence="3" id="KW-0813">Transport</keyword>
<dbReference type="RefSeq" id="WP_220103005.1">
    <property type="nucleotide sequence ID" value="NZ_JAHZSS010000003.1"/>
</dbReference>
<comment type="subcellular location">
    <subcellularLocation>
        <location evidence="1">Cell membrane</location>
        <topology evidence="1">Multi-pass membrane protein</topology>
    </subcellularLocation>
</comment>
<keyword evidence="6 8" id="KW-1133">Transmembrane helix</keyword>
<dbReference type="PANTHER" id="PTHR30489:SF8">
    <property type="entry name" value="LIPOPROTEIN-RELEASING SYSTEM TRANSMEMBRANE PROTEIN LOLC"/>
    <property type="match status" value="1"/>
</dbReference>
<comment type="similarity">
    <text evidence="2">Belongs to the ABC-4 integral membrane protein family. LolC/E subfamily.</text>
</comment>
<evidence type="ECO:0000313" key="12">
    <source>
        <dbReference type="Proteomes" id="UP001166251"/>
    </source>
</evidence>
<evidence type="ECO:0000256" key="4">
    <source>
        <dbReference type="ARBA" id="ARBA00022475"/>
    </source>
</evidence>
<dbReference type="Pfam" id="PF02687">
    <property type="entry name" value="FtsX"/>
    <property type="match status" value="1"/>
</dbReference>
<reference evidence="11" key="1">
    <citation type="submission" date="2021-07" db="EMBL/GenBank/DDBJ databases">
        <title>Neiella marina sp. nov., isolated from the intestinal content of sea cucumber Apostichopus japonicus.</title>
        <authorList>
            <person name="Bai X."/>
        </authorList>
    </citation>
    <scope>NUCLEOTIDE SEQUENCE</scope>
    <source>
        <strain evidence="11">126</strain>
    </source>
</reference>
<evidence type="ECO:0000256" key="1">
    <source>
        <dbReference type="ARBA" id="ARBA00004651"/>
    </source>
</evidence>
<keyword evidence="7 8" id="KW-0472">Membrane</keyword>
<dbReference type="InterPro" id="IPR051447">
    <property type="entry name" value="Lipoprotein-release_system"/>
</dbReference>
<dbReference type="Proteomes" id="UP001166251">
    <property type="component" value="Unassembled WGS sequence"/>
</dbReference>
<evidence type="ECO:0000259" key="10">
    <source>
        <dbReference type="Pfam" id="PF12704"/>
    </source>
</evidence>
<name>A0ABS7EDC4_9GAMM</name>
<comment type="caution">
    <text evidence="11">The sequence shown here is derived from an EMBL/GenBank/DDBJ whole genome shotgun (WGS) entry which is preliminary data.</text>
</comment>
<feature type="domain" description="ABC3 transporter permease C-terminal" evidence="9">
    <location>
        <begin position="277"/>
        <end position="404"/>
    </location>
</feature>
<evidence type="ECO:0000313" key="11">
    <source>
        <dbReference type="EMBL" id="MBW8190332.1"/>
    </source>
</evidence>
<dbReference type="Pfam" id="PF12704">
    <property type="entry name" value="MacB_PCD"/>
    <property type="match status" value="1"/>
</dbReference>
<gene>
    <name evidence="11" type="ORF">K0504_04725</name>
</gene>
<feature type="transmembrane region" description="Helical" evidence="8">
    <location>
        <begin position="377"/>
        <end position="397"/>
    </location>
</feature>
<feature type="transmembrane region" description="Helical" evidence="8">
    <location>
        <begin position="277"/>
        <end position="299"/>
    </location>
</feature>
<dbReference type="EMBL" id="JAHZSS010000003">
    <property type="protein sequence ID" value="MBW8190332.1"/>
    <property type="molecule type" value="Genomic_DNA"/>
</dbReference>
<dbReference type="InterPro" id="IPR011925">
    <property type="entry name" value="LolCE_TM"/>
</dbReference>
<dbReference type="InterPro" id="IPR003838">
    <property type="entry name" value="ABC3_permease_C"/>
</dbReference>
<dbReference type="PANTHER" id="PTHR30489">
    <property type="entry name" value="LIPOPROTEIN-RELEASING SYSTEM TRANSMEMBRANE PROTEIN LOLE"/>
    <property type="match status" value="1"/>
</dbReference>
<feature type="transmembrane region" description="Helical" evidence="8">
    <location>
        <begin position="319"/>
        <end position="345"/>
    </location>
</feature>
<protein>
    <submittedName>
        <fullName evidence="11">Lipoprotein-releasing ABC transporter permease subunit</fullName>
    </submittedName>
</protein>
<proteinExistence type="inferred from homology"/>
<keyword evidence="5 8" id="KW-0812">Transmembrane</keyword>
<organism evidence="11 12">
    <name type="scientific">Neiella holothuriorum</name>
    <dbReference type="NCBI Taxonomy" id="2870530"/>
    <lineage>
        <taxon>Bacteria</taxon>
        <taxon>Pseudomonadati</taxon>
        <taxon>Pseudomonadota</taxon>
        <taxon>Gammaproteobacteria</taxon>
        <taxon>Alteromonadales</taxon>
        <taxon>Echinimonadaceae</taxon>
        <taxon>Neiella</taxon>
    </lineage>
</organism>
<evidence type="ECO:0000256" key="3">
    <source>
        <dbReference type="ARBA" id="ARBA00022448"/>
    </source>
</evidence>
<dbReference type="InterPro" id="IPR025857">
    <property type="entry name" value="MacB_PCD"/>
</dbReference>
<evidence type="ECO:0000256" key="5">
    <source>
        <dbReference type="ARBA" id="ARBA00022692"/>
    </source>
</evidence>
<feature type="domain" description="MacB-like periplasmic core" evidence="10">
    <location>
        <begin position="29"/>
        <end position="246"/>
    </location>
</feature>
<evidence type="ECO:0000256" key="6">
    <source>
        <dbReference type="ARBA" id="ARBA00022989"/>
    </source>
</evidence>
<keyword evidence="4" id="KW-1003">Cell membrane</keyword>
<dbReference type="NCBIfam" id="TIGR02212">
    <property type="entry name" value="lolCE"/>
    <property type="match status" value="1"/>
</dbReference>
<evidence type="ECO:0000256" key="2">
    <source>
        <dbReference type="ARBA" id="ARBA00005236"/>
    </source>
</evidence>